<dbReference type="InterPro" id="IPR051677">
    <property type="entry name" value="AfsR-DnrI-RedD_regulator"/>
</dbReference>
<dbReference type="PANTHER" id="PTHR35807">
    <property type="entry name" value="TRANSCRIPTIONAL REGULATOR REDD-RELATED"/>
    <property type="match status" value="1"/>
</dbReference>
<comment type="caution">
    <text evidence="1">The sequence shown here is derived from an EMBL/GenBank/DDBJ whole genome shotgun (WGS) entry which is preliminary data.</text>
</comment>
<evidence type="ECO:0000313" key="2">
    <source>
        <dbReference type="Proteomes" id="UP000528734"/>
    </source>
</evidence>
<dbReference type="InterPro" id="IPR011990">
    <property type="entry name" value="TPR-like_helical_dom_sf"/>
</dbReference>
<dbReference type="EMBL" id="JAAVLW010000002">
    <property type="protein sequence ID" value="NOJ46067.1"/>
    <property type="molecule type" value="Genomic_DNA"/>
</dbReference>
<sequence>MLALTSKFKLRLLGPFSLMDPEGRRIAIPSRKGAALIAMLAVSKDGERARGWLQTQLWGSREPKEANGSLRRELSDLRRRINQHSWAPLVCERDRVRLDLSMISIDVLKPDEETLDSGQRGEFLEGFDIPGEDAFEDWLREQRIRLASSEAGHARSETAPKPSDAIAIVQPDFNWSAQGPNDGPSLAVLRFSNLTGNPEEAYFAEGFKQELINRLSRVRWLAVIAGDSGGPRVSTITAQEARSLGAKYLVDGTIRTSSDLTLIDVTLYEAARLQAVWSKRLQIVRSVIATALDECLQELVAHLGAKIDHGEQSSARDRLPSGANITDLIWRGRWHLYRLQRADSDEAQELFAKALALDPHSAEALINVTHGLAWSIWTGRQPAHRVLEMRRLAQQSMRADPSDGRAYWLAGTAETWLRHMQPALDLLFQAVELTPSLAIAHAQIGSTLNLAGRPEQAGEPLQLARRLSPFDVHLFFVLGELAMRSSLLGDYREAISYADLAIVRREQYWYAHMVKIDALVKLRERQQAVAAFEELRSLKPRFSSTYIDWIPFENRALNRRFAESVDSVAAGQARLATGSNNSRR</sequence>
<dbReference type="AlphaFoldDB" id="A0A7Y4M0U3"/>
<keyword evidence="2" id="KW-1185">Reference proteome</keyword>
<dbReference type="Gene3D" id="1.10.10.10">
    <property type="entry name" value="Winged helix-like DNA-binding domain superfamily/Winged helix DNA-binding domain"/>
    <property type="match status" value="1"/>
</dbReference>
<dbReference type="Gene3D" id="1.25.40.10">
    <property type="entry name" value="Tetratricopeptide repeat domain"/>
    <property type="match status" value="2"/>
</dbReference>
<dbReference type="Proteomes" id="UP000528734">
    <property type="component" value="Unassembled WGS sequence"/>
</dbReference>
<gene>
    <name evidence="1" type="ORF">HCN50_07385</name>
</gene>
<evidence type="ECO:0000313" key="1">
    <source>
        <dbReference type="EMBL" id="NOJ46067.1"/>
    </source>
</evidence>
<dbReference type="InterPro" id="IPR036388">
    <property type="entry name" value="WH-like_DNA-bd_sf"/>
</dbReference>
<protein>
    <recommendedName>
        <fullName evidence="3">TolB amino-terminal domain-containing protein</fullName>
    </recommendedName>
</protein>
<dbReference type="InterPro" id="IPR016032">
    <property type="entry name" value="Sig_transdc_resp-reg_C-effctor"/>
</dbReference>
<dbReference type="SUPFAM" id="SSF48452">
    <property type="entry name" value="TPR-like"/>
    <property type="match status" value="1"/>
</dbReference>
<dbReference type="GO" id="GO:0006355">
    <property type="term" value="P:regulation of DNA-templated transcription"/>
    <property type="evidence" value="ECO:0007669"/>
    <property type="project" value="InterPro"/>
</dbReference>
<dbReference type="RefSeq" id="WP_171708940.1">
    <property type="nucleotide sequence ID" value="NZ_JAAVLW010000002.1"/>
</dbReference>
<accession>A0A7Y4M0U3</accession>
<dbReference type="GO" id="GO:0003677">
    <property type="term" value="F:DNA binding"/>
    <property type="evidence" value="ECO:0007669"/>
    <property type="project" value="InterPro"/>
</dbReference>
<proteinExistence type="predicted"/>
<dbReference type="SUPFAM" id="SSF46894">
    <property type="entry name" value="C-terminal effector domain of the bipartite response regulators"/>
    <property type="match status" value="1"/>
</dbReference>
<name>A0A7Y4M0U3_9BRAD</name>
<organism evidence="1 2">
    <name type="scientific">Bradyrhizobium archetypum</name>
    <dbReference type="NCBI Taxonomy" id="2721160"/>
    <lineage>
        <taxon>Bacteria</taxon>
        <taxon>Pseudomonadati</taxon>
        <taxon>Pseudomonadota</taxon>
        <taxon>Alphaproteobacteria</taxon>
        <taxon>Hyphomicrobiales</taxon>
        <taxon>Nitrobacteraceae</taxon>
        <taxon>Bradyrhizobium</taxon>
    </lineage>
</organism>
<reference evidence="1 2" key="1">
    <citation type="submission" date="2020-03" db="EMBL/GenBank/DDBJ databases">
        <title>Bradyrhizobium diversity isolated from nodules of Muelleranthus trifoliolatus.</title>
        <authorList>
            <person name="Klepa M."/>
            <person name="Helene L."/>
            <person name="Hungria M."/>
        </authorList>
    </citation>
    <scope>NUCLEOTIDE SEQUENCE [LARGE SCALE GENOMIC DNA]</scope>
    <source>
        <strain evidence="1 2">WSM 1744</strain>
    </source>
</reference>
<evidence type="ECO:0008006" key="3">
    <source>
        <dbReference type="Google" id="ProtNLM"/>
    </source>
</evidence>